<dbReference type="SUPFAM" id="SSF52317">
    <property type="entry name" value="Class I glutamine amidotransferase-like"/>
    <property type="match status" value="1"/>
</dbReference>
<comment type="catalytic activity">
    <reaction evidence="7">
        <text>(6S)-5,6,7,8-tetrahydrofolyl-(gamma-L-Glu)(n) + (n-1) H2O = (6S)-5,6,7,8-tetrahydrofolate + (n-1) L-glutamate</text>
        <dbReference type="Rhea" id="RHEA:56784"/>
        <dbReference type="Rhea" id="RHEA-COMP:14738"/>
        <dbReference type="ChEBI" id="CHEBI:15377"/>
        <dbReference type="ChEBI" id="CHEBI:29985"/>
        <dbReference type="ChEBI" id="CHEBI:57453"/>
        <dbReference type="ChEBI" id="CHEBI:141005"/>
        <dbReference type="EC" id="3.4.19.9"/>
    </reaction>
</comment>
<feature type="active site" description="Proton donor" evidence="6">
    <location>
        <position position="242"/>
    </location>
</feature>
<evidence type="ECO:0000256" key="5">
    <source>
        <dbReference type="ARBA" id="ARBA00022801"/>
    </source>
</evidence>
<dbReference type="FunFam" id="3.40.50.880:FF:000024">
    <property type="entry name" value="Folate gamma-glutamyl hydrolase"/>
    <property type="match status" value="1"/>
</dbReference>
<dbReference type="PROSITE" id="PS51273">
    <property type="entry name" value="GATASE_TYPE_1"/>
    <property type="match status" value="1"/>
</dbReference>
<dbReference type="EC" id="3.4.19.9" evidence="7"/>
<dbReference type="Pfam" id="PF07722">
    <property type="entry name" value="Peptidase_C26"/>
    <property type="match status" value="1"/>
</dbReference>
<keyword evidence="10" id="KW-1185">Reference proteome</keyword>
<dbReference type="InterPro" id="IPR011697">
    <property type="entry name" value="Peptidase_C26"/>
</dbReference>
<accession>A0A8J6FIR2</accession>
<feature type="active site" description="Nucleophile" evidence="6 7">
    <location>
        <position position="131"/>
    </location>
</feature>
<dbReference type="PANTHER" id="PTHR11315">
    <property type="entry name" value="PROTEASE FAMILY C26 GAMMA-GLUTAMYL HYDROLASE"/>
    <property type="match status" value="1"/>
</dbReference>
<evidence type="ECO:0000313" key="10">
    <source>
        <dbReference type="Proteomes" id="UP000770717"/>
    </source>
</evidence>
<feature type="signal peptide" evidence="8">
    <location>
        <begin position="1"/>
        <end position="26"/>
    </location>
</feature>
<dbReference type="GO" id="GO:0005576">
    <property type="term" value="C:extracellular region"/>
    <property type="evidence" value="ECO:0007669"/>
    <property type="project" value="UniProtKB-SubCell"/>
</dbReference>
<dbReference type="GO" id="GO:0046900">
    <property type="term" value="P:tetrahydrofolylpolyglutamate metabolic process"/>
    <property type="evidence" value="ECO:0007669"/>
    <property type="project" value="TreeGrafter"/>
</dbReference>
<keyword evidence="3" id="KW-0964">Secreted</keyword>
<feature type="active site" evidence="7">
    <location>
        <position position="242"/>
    </location>
</feature>
<evidence type="ECO:0000256" key="8">
    <source>
        <dbReference type="SAM" id="SignalP"/>
    </source>
</evidence>
<evidence type="ECO:0000256" key="7">
    <source>
        <dbReference type="PROSITE-ProRule" id="PRU00607"/>
    </source>
</evidence>
<comment type="caution">
    <text evidence="9">The sequence shown here is derived from an EMBL/GenBank/DDBJ whole genome shotgun (WGS) entry which is preliminary data.</text>
</comment>
<sequence>MVLYTCTAPVHLYLLSFTLLYPVVLGKNERPIIGIITQEVSDEVFLQYGKTYIADSYVKFLESAGSRVVPIRLNLSEDEYIHLFHSINGVLLPGGAVDVFNSSFSRTADIFYQLAIKASSSGNYFPIWGTCMGFQILTALTSGKDLLCKTSANNISLPLILTDDVSSSKMFHHAPLELLHAVARENITANFHHFGITPKTFHANEKLSTFYRILSTNHDRDGVEFISTLEARDYPIYAVQWHPEVNRFQWRSDLAYPHSVNAIWISQYIANFFVNEARKNPNHFSNTKEEESALIYNWQPTYTANISGYEQVYFFD</sequence>
<dbReference type="Proteomes" id="UP000770717">
    <property type="component" value="Unassembled WGS sequence"/>
</dbReference>
<comment type="subcellular location">
    <subcellularLocation>
        <location evidence="1">Secreted</location>
        <location evidence="1">Extracellular space</location>
    </subcellularLocation>
</comment>
<dbReference type="EMBL" id="WNTK01000002">
    <property type="protein sequence ID" value="KAG9488642.1"/>
    <property type="molecule type" value="Genomic_DNA"/>
</dbReference>
<protein>
    <recommendedName>
        <fullName evidence="7">folate gamma-glutamyl hydrolase</fullName>
        <ecNumber evidence="7">3.4.19.9</ecNumber>
    </recommendedName>
</protein>
<organism evidence="9 10">
    <name type="scientific">Eleutherodactylus coqui</name>
    <name type="common">Puerto Rican coqui</name>
    <dbReference type="NCBI Taxonomy" id="57060"/>
    <lineage>
        <taxon>Eukaryota</taxon>
        <taxon>Metazoa</taxon>
        <taxon>Chordata</taxon>
        <taxon>Craniata</taxon>
        <taxon>Vertebrata</taxon>
        <taxon>Euteleostomi</taxon>
        <taxon>Amphibia</taxon>
        <taxon>Batrachia</taxon>
        <taxon>Anura</taxon>
        <taxon>Neobatrachia</taxon>
        <taxon>Hyloidea</taxon>
        <taxon>Eleutherodactylidae</taxon>
        <taxon>Eleutherodactylinae</taxon>
        <taxon>Eleutherodactylus</taxon>
        <taxon>Eleutherodactylus</taxon>
    </lineage>
</organism>
<gene>
    <name evidence="9" type="ORF">GDO78_004930</name>
</gene>
<comment type="similarity">
    <text evidence="2">Belongs to the peptidase C26 family.</text>
</comment>
<reference evidence="9" key="1">
    <citation type="thesis" date="2020" institute="ProQuest LLC" country="789 East Eisenhower Parkway, Ann Arbor, MI, USA">
        <title>Comparative Genomics and Chromosome Evolution.</title>
        <authorList>
            <person name="Mudd A.B."/>
        </authorList>
    </citation>
    <scope>NUCLEOTIDE SEQUENCE</scope>
    <source>
        <strain evidence="9">HN-11 Male</strain>
        <tissue evidence="9">Kidney and liver</tissue>
    </source>
</reference>
<name>A0A8J6FIR2_ELECQ</name>
<dbReference type="GO" id="GO:0005773">
    <property type="term" value="C:vacuole"/>
    <property type="evidence" value="ECO:0007669"/>
    <property type="project" value="TreeGrafter"/>
</dbReference>
<evidence type="ECO:0000256" key="6">
    <source>
        <dbReference type="PIRSR" id="PIRSR615527-1"/>
    </source>
</evidence>
<dbReference type="GO" id="GO:0034722">
    <property type="term" value="F:gamma-glutamyl-peptidase activity"/>
    <property type="evidence" value="ECO:0007669"/>
    <property type="project" value="UniProtKB-UniRule"/>
</dbReference>
<dbReference type="InterPro" id="IPR015527">
    <property type="entry name" value="Pept_C26_g-glut_hydrolase"/>
</dbReference>
<evidence type="ECO:0000256" key="3">
    <source>
        <dbReference type="ARBA" id="ARBA00022525"/>
    </source>
</evidence>
<evidence type="ECO:0000256" key="2">
    <source>
        <dbReference type="ARBA" id="ARBA00011083"/>
    </source>
</evidence>
<evidence type="ECO:0000313" key="9">
    <source>
        <dbReference type="EMBL" id="KAG9488642.1"/>
    </source>
</evidence>
<feature type="chain" id="PRO_5035325332" description="folate gamma-glutamyl hydrolase" evidence="8">
    <location>
        <begin position="27"/>
        <end position="316"/>
    </location>
</feature>
<dbReference type="Gene3D" id="3.40.50.880">
    <property type="match status" value="1"/>
</dbReference>
<dbReference type="OrthoDB" id="64220at2759"/>
<dbReference type="AlphaFoldDB" id="A0A8J6FIR2"/>
<proteinExistence type="inferred from homology"/>
<dbReference type="InterPro" id="IPR029062">
    <property type="entry name" value="Class_I_gatase-like"/>
</dbReference>
<keyword evidence="4 8" id="KW-0732">Signal</keyword>
<dbReference type="PANTHER" id="PTHR11315:SF1">
    <property type="entry name" value="FOLATE GAMMA-GLUTAMYL HYDROLASE"/>
    <property type="match status" value="1"/>
</dbReference>
<dbReference type="PROSITE" id="PS51275">
    <property type="entry name" value="PEPTIDASE_C26_GGH"/>
    <property type="match status" value="1"/>
</dbReference>
<evidence type="ECO:0000256" key="1">
    <source>
        <dbReference type="ARBA" id="ARBA00004239"/>
    </source>
</evidence>
<keyword evidence="5 7" id="KW-0378">Hydrolase</keyword>
<evidence type="ECO:0000256" key="4">
    <source>
        <dbReference type="ARBA" id="ARBA00022729"/>
    </source>
</evidence>